<evidence type="ECO:0000313" key="4">
    <source>
        <dbReference type="RefSeq" id="XP_070854903.1"/>
    </source>
</evidence>
<feature type="compositionally biased region" description="Basic and acidic residues" evidence="1">
    <location>
        <begin position="172"/>
        <end position="189"/>
    </location>
</feature>
<evidence type="ECO:0000313" key="3">
    <source>
        <dbReference type="RefSeq" id="XP_070854902.1"/>
    </source>
</evidence>
<protein>
    <submittedName>
        <fullName evidence="3 4">Uncharacterized protein</fullName>
    </submittedName>
</protein>
<reference evidence="2 3" key="1">
    <citation type="submission" date="2025-05" db="UniProtKB">
        <authorList>
            <consortium name="RefSeq"/>
        </authorList>
    </citation>
    <scope>IDENTIFICATION</scope>
</reference>
<organism evidence="2 7">
    <name type="scientific">Drosophila suzukii</name>
    <name type="common">Spotted-wing drosophila fruit fly</name>
    <dbReference type="NCBI Taxonomy" id="28584"/>
    <lineage>
        <taxon>Eukaryota</taxon>
        <taxon>Metazoa</taxon>
        <taxon>Ecdysozoa</taxon>
        <taxon>Arthropoda</taxon>
        <taxon>Hexapoda</taxon>
        <taxon>Insecta</taxon>
        <taxon>Pterygota</taxon>
        <taxon>Neoptera</taxon>
        <taxon>Endopterygota</taxon>
        <taxon>Diptera</taxon>
        <taxon>Brachycera</taxon>
        <taxon>Muscomorpha</taxon>
        <taxon>Ephydroidea</taxon>
        <taxon>Drosophilidae</taxon>
        <taxon>Drosophila</taxon>
        <taxon>Sophophora</taxon>
    </lineage>
</organism>
<dbReference type="RefSeq" id="XP_070854905.1">
    <property type="nucleotide sequence ID" value="XM_070998804.1"/>
</dbReference>
<sequence>MRYKDIIKSSKSEFKAIQDRNSVLAVKAIMDRLESAKLEGLNQGESGLSEISPGEPTFSSPGDDACVGSENKHEQERDDHSIPAKGDKVVASEEYLEVSGVAAAVVQRRDQLVASEEFLEASGMAAADVQRRDQVAENDEAEIQHLQQIEKLYVARKWVADLENSLSQNEPARGHGIDMNDLGDLRGRS</sequence>
<evidence type="ECO:0000256" key="1">
    <source>
        <dbReference type="SAM" id="MobiDB-lite"/>
    </source>
</evidence>
<dbReference type="RefSeq" id="XP_070854903.1">
    <property type="nucleotide sequence ID" value="XM_070998802.1"/>
</dbReference>
<dbReference type="RefSeq" id="XP_070854904.1">
    <property type="nucleotide sequence ID" value="XM_070998803.1"/>
</dbReference>
<dbReference type="GeneID" id="139354551"/>
<feature type="compositionally biased region" description="Basic and acidic residues" evidence="1">
    <location>
        <begin position="70"/>
        <end position="86"/>
    </location>
</feature>
<proteinExistence type="predicted"/>
<feature type="region of interest" description="Disordered" evidence="1">
    <location>
        <begin position="166"/>
        <end position="189"/>
    </location>
</feature>
<evidence type="ECO:0000313" key="7">
    <source>
        <dbReference type="RefSeq" id="XP_070854906.1"/>
    </source>
</evidence>
<feature type="region of interest" description="Disordered" evidence="1">
    <location>
        <begin position="40"/>
        <end position="86"/>
    </location>
</feature>
<evidence type="ECO:0000313" key="6">
    <source>
        <dbReference type="RefSeq" id="XP_070854905.1"/>
    </source>
</evidence>
<name>A0ABM4TY51_DROSZ</name>
<dbReference type="Proteomes" id="UP001652628">
    <property type="component" value="Chromosome 2"/>
</dbReference>
<gene>
    <name evidence="7" type="primary">LOC139354551</name>
    <name evidence="3" type="synonym">LOC139354547</name>
    <name evidence="4" type="synonym">LOC139354548</name>
    <name evidence="5" type="synonym">LOC139354549</name>
    <name evidence="6" type="synonym">LOC139354550</name>
</gene>
<evidence type="ECO:0000313" key="5">
    <source>
        <dbReference type="RefSeq" id="XP_070854904.1"/>
    </source>
</evidence>
<evidence type="ECO:0000313" key="2">
    <source>
        <dbReference type="Proteomes" id="UP001652628"/>
    </source>
</evidence>
<accession>A0ABM4TY51</accession>
<keyword evidence="2" id="KW-1185">Reference proteome</keyword>
<dbReference type="RefSeq" id="XP_070854902.1">
    <property type="nucleotide sequence ID" value="XM_070998801.1"/>
</dbReference>
<dbReference type="RefSeq" id="XP_070854906.1">
    <property type="nucleotide sequence ID" value="XM_070998805.1"/>
</dbReference>